<proteinExistence type="predicted"/>
<accession>A0A5E4EAY7</accession>
<reference evidence="3" key="1">
    <citation type="journal article" date="2020" name="Plant J.">
        <title>Transposons played a major role in the diversification between the closely related almond and peach genomes: results from the almond genome sequence.</title>
        <authorList>
            <person name="Alioto T."/>
            <person name="Alexiou K.G."/>
            <person name="Bardil A."/>
            <person name="Barteri F."/>
            <person name="Castanera R."/>
            <person name="Cruz F."/>
            <person name="Dhingra A."/>
            <person name="Duval H."/>
            <person name="Fernandez I Marti A."/>
            <person name="Frias L."/>
            <person name="Galan B."/>
            <person name="Garcia J.L."/>
            <person name="Howad W."/>
            <person name="Gomez-Garrido J."/>
            <person name="Gut M."/>
            <person name="Julca I."/>
            <person name="Morata J."/>
            <person name="Puigdomenech P."/>
            <person name="Ribeca P."/>
            <person name="Rubio Cabetas M.J."/>
            <person name="Vlasova A."/>
            <person name="Wirthensohn M."/>
            <person name="Garcia-Mas J."/>
            <person name="Gabaldon T."/>
            <person name="Casacuberta J.M."/>
            <person name="Arus P."/>
        </authorList>
    </citation>
    <scope>NUCLEOTIDE SEQUENCE [LARGE SCALE GENOMIC DNA]</scope>
    <source>
        <strain evidence="3">cv. Texas</strain>
    </source>
</reference>
<evidence type="ECO:0000313" key="3">
    <source>
        <dbReference type="Proteomes" id="UP000327085"/>
    </source>
</evidence>
<evidence type="ECO:0000256" key="1">
    <source>
        <dbReference type="SAM" id="MobiDB-lite"/>
    </source>
</evidence>
<feature type="region of interest" description="Disordered" evidence="1">
    <location>
        <begin position="1"/>
        <end position="20"/>
    </location>
</feature>
<dbReference type="Proteomes" id="UP000327085">
    <property type="component" value="Chromosome 6"/>
</dbReference>
<gene>
    <name evidence="2" type="ORF">ALMOND_2B023358</name>
</gene>
<organism evidence="2 3">
    <name type="scientific">Prunus dulcis</name>
    <name type="common">Almond</name>
    <name type="synonym">Amygdalus dulcis</name>
    <dbReference type="NCBI Taxonomy" id="3755"/>
    <lineage>
        <taxon>Eukaryota</taxon>
        <taxon>Viridiplantae</taxon>
        <taxon>Streptophyta</taxon>
        <taxon>Embryophyta</taxon>
        <taxon>Tracheophyta</taxon>
        <taxon>Spermatophyta</taxon>
        <taxon>Magnoliopsida</taxon>
        <taxon>eudicotyledons</taxon>
        <taxon>Gunneridae</taxon>
        <taxon>Pentapetalae</taxon>
        <taxon>rosids</taxon>
        <taxon>fabids</taxon>
        <taxon>Rosales</taxon>
        <taxon>Rosaceae</taxon>
        <taxon>Amygdaloideae</taxon>
        <taxon>Amygdaleae</taxon>
        <taxon>Prunus</taxon>
    </lineage>
</organism>
<dbReference type="EMBL" id="CABIKO010000006">
    <property type="protein sequence ID" value="VVA12923.1"/>
    <property type="molecule type" value="Genomic_DNA"/>
</dbReference>
<evidence type="ECO:0000313" key="2">
    <source>
        <dbReference type="EMBL" id="VVA12923.1"/>
    </source>
</evidence>
<dbReference type="InParanoid" id="A0A5E4EAY7"/>
<dbReference type="Gramene" id="VVA12923">
    <property type="protein sequence ID" value="VVA12923"/>
    <property type="gene ID" value="Prudul26B023358"/>
</dbReference>
<sequence>MDGGNGKECARPPQVHQPILSPLKPFSQHLVELVGLVIMHRRIRNSSDPVSL</sequence>
<name>A0A5E4EAY7_PRUDU</name>
<dbReference type="AlphaFoldDB" id="A0A5E4EAY7"/>
<protein>
    <submittedName>
        <fullName evidence="2">Uncharacterized protein</fullName>
    </submittedName>
</protein>